<feature type="compositionally biased region" description="Basic and acidic residues" evidence="1">
    <location>
        <begin position="634"/>
        <end position="651"/>
    </location>
</feature>
<sequence length="664" mass="67331">MDQWEDVLSLLAPSQYATRDGRTAVTDPKVEWIGGHGVEVTNGIKGADLGGRAFDTWYSWNFSYTHGGSTSYGSVAVGLTLKWDEFLAATTPFGKFLRDGPRVLHPLWGTGANDRISVASFEDAAVMLEKATWFLDGWIPVTRQWAADVGTPGSDWQGSAAGSFAAVLTAYGRELQTLRDRLADADVAGSLRTAGAAVKAALPPLVDAWEHWRNSKEASPVTSLAKALAEGLSGAVVHLEADSQGGGGDFWGNQGGKPATQVDGSPEHASDFTVTFSGAKFGDPRQDDFWVAVGERAKALWEADLKPLDDAARTALRAIETSYNHTRTLMENHPIGSPELRMPISDPPATDPGTDGPTQDPTKDLTGGPDGSGDDGSGTDLGGGPDLKDLGGGTGGTGDGGLDLGTGSTESTGGIDGTGTGDGGLGLIGGGTGTGGLDLGTGGTSTKPVTLPAGSRITDDGRIVDANGNPVLDANGNPMLAGKDYTIGPDGTLRDASGTPVPQYRQLLTDSYATDSGDDLLAPNRFGTGGYAYSTGTLGTGGGTGTGGGGLLGGLPGLTGTGGGLSSRGLANGGDPVAVKAAAEQANAERLAAQKAAAAAAEEQALLTGRQTATSSSGTPPMMPPGGGAAGAPGEKDRRRTTWLAEDEKVWGTETGAVHGVIGR</sequence>
<feature type="region of interest" description="Disordered" evidence="1">
    <location>
        <begin position="245"/>
        <end position="269"/>
    </location>
</feature>
<keyword evidence="3" id="KW-1185">Reference proteome</keyword>
<feature type="region of interest" description="Disordered" evidence="1">
    <location>
        <begin position="328"/>
        <end position="425"/>
    </location>
</feature>
<dbReference type="RefSeq" id="WP_344552085.1">
    <property type="nucleotide sequence ID" value="NZ_BAAANS010000014.1"/>
</dbReference>
<feature type="compositionally biased region" description="Gly residues" evidence="1">
    <location>
        <begin position="368"/>
        <end position="404"/>
    </location>
</feature>
<proteinExistence type="predicted"/>
<feature type="compositionally biased region" description="Gly residues" evidence="1">
    <location>
        <begin position="414"/>
        <end position="425"/>
    </location>
</feature>
<feature type="region of interest" description="Disordered" evidence="1">
    <location>
        <begin position="606"/>
        <end position="664"/>
    </location>
</feature>
<feature type="compositionally biased region" description="Gly residues" evidence="1">
    <location>
        <begin position="245"/>
        <end position="255"/>
    </location>
</feature>
<reference evidence="2 3" key="1">
    <citation type="journal article" date="2019" name="Int. J. Syst. Evol. Microbiol.">
        <title>The Global Catalogue of Microorganisms (GCM) 10K type strain sequencing project: providing services to taxonomists for standard genome sequencing and annotation.</title>
        <authorList>
            <consortium name="The Broad Institute Genomics Platform"/>
            <consortium name="The Broad Institute Genome Sequencing Center for Infectious Disease"/>
            <person name="Wu L."/>
            <person name="Ma J."/>
        </authorList>
    </citation>
    <scope>NUCLEOTIDE SEQUENCE [LARGE SCALE GENOMIC DNA]</scope>
    <source>
        <strain evidence="2 3">JCM 14559</strain>
    </source>
</reference>
<evidence type="ECO:0000256" key="1">
    <source>
        <dbReference type="SAM" id="MobiDB-lite"/>
    </source>
</evidence>
<comment type="caution">
    <text evidence="2">The sequence shown here is derived from an EMBL/GenBank/DDBJ whole genome shotgun (WGS) entry which is preliminary data.</text>
</comment>
<evidence type="ECO:0000313" key="2">
    <source>
        <dbReference type="EMBL" id="GAA2096282.1"/>
    </source>
</evidence>
<accession>A0ABN2WP02</accession>
<name>A0ABN2WP02_9ACTN</name>
<feature type="region of interest" description="Disordered" evidence="1">
    <location>
        <begin position="440"/>
        <end position="462"/>
    </location>
</feature>
<gene>
    <name evidence="2" type="ORF">GCM10009759_25330</name>
</gene>
<dbReference type="EMBL" id="BAAANS010000014">
    <property type="protein sequence ID" value="GAA2096282.1"/>
    <property type="molecule type" value="Genomic_DNA"/>
</dbReference>
<evidence type="ECO:0000313" key="3">
    <source>
        <dbReference type="Proteomes" id="UP001500897"/>
    </source>
</evidence>
<feature type="compositionally biased region" description="Low complexity" evidence="1">
    <location>
        <begin position="606"/>
        <end position="620"/>
    </location>
</feature>
<dbReference type="Proteomes" id="UP001500897">
    <property type="component" value="Unassembled WGS sequence"/>
</dbReference>
<organism evidence="2 3">
    <name type="scientific">Kitasatospora saccharophila</name>
    <dbReference type="NCBI Taxonomy" id="407973"/>
    <lineage>
        <taxon>Bacteria</taxon>
        <taxon>Bacillati</taxon>
        <taxon>Actinomycetota</taxon>
        <taxon>Actinomycetes</taxon>
        <taxon>Kitasatosporales</taxon>
        <taxon>Streptomycetaceae</taxon>
        <taxon>Kitasatospora</taxon>
    </lineage>
</organism>
<feature type="compositionally biased region" description="Low complexity" evidence="1">
    <location>
        <begin position="351"/>
        <end position="367"/>
    </location>
</feature>
<protein>
    <submittedName>
        <fullName evidence="2">Uncharacterized protein</fullName>
    </submittedName>
</protein>